<dbReference type="Proteomes" id="UP000308600">
    <property type="component" value="Unassembled WGS sequence"/>
</dbReference>
<name>A0ACD3A5Q2_9AGAR</name>
<gene>
    <name evidence="1" type="ORF">BDN72DRAFT_849908</name>
</gene>
<evidence type="ECO:0000313" key="1">
    <source>
        <dbReference type="EMBL" id="TFK61208.1"/>
    </source>
</evidence>
<dbReference type="EMBL" id="ML208684">
    <property type="protein sequence ID" value="TFK61208.1"/>
    <property type="molecule type" value="Genomic_DNA"/>
</dbReference>
<protein>
    <submittedName>
        <fullName evidence="1">Uncharacterized protein</fullName>
    </submittedName>
</protein>
<accession>A0ACD3A5Q2</accession>
<evidence type="ECO:0000313" key="2">
    <source>
        <dbReference type="Proteomes" id="UP000308600"/>
    </source>
</evidence>
<sequence length="173" mass="19963">MSAALSLPFHTDKLTGENWFAWKIKITHLFELHQLLGHIQEQIQVPKEGDTEARANWERNDTLARAMIVMNLCDDQVVYVAQAKTASDMWKSLLDAYDAETHPSMPLLRLKLYKSLLEEGGDIVKHHAELKALRRRLHLIGAFCHAIPAEVRCKDVLCMIEEEYDRRCRDRGV</sequence>
<reference evidence="1 2" key="1">
    <citation type="journal article" date="2019" name="Nat. Ecol. Evol.">
        <title>Megaphylogeny resolves global patterns of mushroom evolution.</title>
        <authorList>
            <person name="Varga T."/>
            <person name="Krizsan K."/>
            <person name="Foldi C."/>
            <person name="Dima B."/>
            <person name="Sanchez-Garcia M."/>
            <person name="Sanchez-Ramirez S."/>
            <person name="Szollosi G.J."/>
            <person name="Szarkandi J.G."/>
            <person name="Papp V."/>
            <person name="Albert L."/>
            <person name="Andreopoulos W."/>
            <person name="Angelini C."/>
            <person name="Antonin V."/>
            <person name="Barry K.W."/>
            <person name="Bougher N.L."/>
            <person name="Buchanan P."/>
            <person name="Buyck B."/>
            <person name="Bense V."/>
            <person name="Catcheside P."/>
            <person name="Chovatia M."/>
            <person name="Cooper J."/>
            <person name="Damon W."/>
            <person name="Desjardin D."/>
            <person name="Finy P."/>
            <person name="Geml J."/>
            <person name="Haridas S."/>
            <person name="Hughes K."/>
            <person name="Justo A."/>
            <person name="Karasinski D."/>
            <person name="Kautmanova I."/>
            <person name="Kiss B."/>
            <person name="Kocsube S."/>
            <person name="Kotiranta H."/>
            <person name="LaButti K.M."/>
            <person name="Lechner B.E."/>
            <person name="Liimatainen K."/>
            <person name="Lipzen A."/>
            <person name="Lukacs Z."/>
            <person name="Mihaltcheva S."/>
            <person name="Morgado L.N."/>
            <person name="Niskanen T."/>
            <person name="Noordeloos M.E."/>
            <person name="Ohm R.A."/>
            <person name="Ortiz-Santana B."/>
            <person name="Ovrebo C."/>
            <person name="Racz N."/>
            <person name="Riley R."/>
            <person name="Savchenko A."/>
            <person name="Shiryaev A."/>
            <person name="Soop K."/>
            <person name="Spirin V."/>
            <person name="Szebenyi C."/>
            <person name="Tomsovsky M."/>
            <person name="Tulloss R.E."/>
            <person name="Uehling J."/>
            <person name="Grigoriev I.V."/>
            <person name="Vagvolgyi C."/>
            <person name="Papp T."/>
            <person name="Martin F.M."/>
            <person name="Miettinen O."/>
            <person name="Hibbett D.S."/>
            <person name="Nagy L.G."/>
        </authorList>
    </citation>
    <scope>NUCLEOTIDE SEQUENCE [LARGE SCALE GENOMIC DNA]</scope>
    <source>
        <strain evidence="1 2">NL-1719</strain>
    </source>
</reference>
<organism evidence="1 2">
    <name type="scientific">Pluteus cervinus</name>
    <dbReference type="NCBI Taxonomy" id="181527"/>
    <lineage>
        <taxon>Eukaryota</taxon>
        <taxon>Fungi</taxon>
        <taxon>Dikarya</taxon>
        <taxon>Basidiomycota</taxon>
        <taxon>Agaricomycotina</taxon>
        <taxon>Agaricomycetes</taxon>
        <taxon>Agaricomycetidae</taxon>
        <taxon>Agaricales</taxon>
        <taxon>Pluteineae</taxon>
        <taxon>Pluteaceae</taxon>
        <taxon>Pluteus</taxon>
    </lineage>
</organism>
<proteinExistence type="predicted"/>
<keyword evidence="2" id="KW-1185">Reference proteome</keyword>